<dbReference type="Gene3D" id="4.10.60.10">
    <property type="entry name" value="Zinc finger, CCHC-type"/>
    <property type="match status" value="1"/>
</dbReference>
<dbReference type="SMART" id="SM00343">
    <property type="entry name" value="ZnF_C2HC"/>
    <property type="match status" value="2"/>
</dbReference>
<dbReference type="GO" id="GO:0003676">
    <property type="term" value="F:nucleic acid binding"/>
    <property type="evidence" value="ECO:0007669"/>
    <property type="project" value="InterPro"/>
</dbReference>
<evidence type="ECO:0000256" key="1">
    <source>
        <dbReference type="PROSITE-ProRule" id="PRU00047"/>
    </source>
</evidence>
<dbReference type="InterPro" id="IPR001878">
    <property type="entry name" value="Znf_CCHC"/>
</dbReference>
<gene>
    <name evidence="4" type="ORF">OsI_28314</name>
</gene>
<dbReference type="EMBL" id="CM000133">
    <property type="protein sequence ID" value="EAZ06077.1"/>
    <property type="molecule type" value="Genomic_DNA"/>
</dbReference>
<accession>A2YSL6</accession>
<dbReference type="Gramene" id="BGIOSGA028230-TA">
    <property type="protein sequence ID" value="BGIOSGA028230-PA"/>
    <property type="gene ID" value="BGIOSGA028230"/>
</dbReference>
<feature type="region of interest" description="Disordered" evidence="2">
    <location>
        <begin position="1"/>
        <end position="68"/>
    </location>
</feature>
<name>A2YSL6_ORYSI</name>
<feature type="region of interest" description="Disordered" evidence="2">
    <location>
        <begin position="149"/>
        <end position="216"/>
    </location>
</feature>
<dbReference type="STRING" id="39946.A2YSL6"/>
<protein>
    <recommendedName>
        <fullName evidence="3">CCHC-type domain-containing protein</fullName>
    </recommendedName>
</protein>
<evidence type="ECO:0000259" key="3">
    <source>
        <dbReference type="PROSITE" id="PS50158"/>
    </source>
</evidence>
<keyword evidence="5" id="KW-1185">Reference proteome</keyword>
<reference evidence="4 5" key="1">
    <citation type="journal article" date="2005" name="PLoS Biol.">
        <title>The genomes of Oryza sativa: a history of duplications.</title>
        <authorList>
            <person name="Yu J."/>
            <person name="Wang J."/>
            <person name="Lin W."/>
            <person name="Li S."/>
            <person name="Li H."/>
            <person name="Zhou J."/>
            <person name="Ni P."/>
            <person name="Dong W."/>
            <person name="Hu S."/>
            <person name="Zeng C."/>
            <person name="Zhang J."/>
            <person name="Zhang Y."/>
            <person name="Li R."/>
            <person name="Xu Z."/>
            <person name="Li S."/>
            <person name="Li X."/>
            <person name="Zheng H."/>
            <person name="Cong L."/>
            <person name="Lin L."/>
            <person name="Yin J."/>
            <person name="Geng J."/>
            <person name="Li G."/>
            <person name="Shi J."/>
            <person name="Liu J."/>
            <person name="Lv H."/>
            <person name="Li J."/>
            <person name="Wang J."/>
            <person name="Deng Y."/>
            <person name="Ran L."/>
            <person name="Shi X."/>
            <person name="Wang X."/>
            <person name="Wu Q."/>
            <person name="Li C."/>
            <person name="Ren X."/>
            <person name="Wang J."/>
            <person name="Wang X."/>
            <person name="Li D."/>
            <person name="Liu D."/>
            <person name="Zhang X."/>
            <person name="Ji Z."/>
            <person name="Zhao W."/>
            <person name="Sun Y."/>
            <person name="Zhang Z."/>
            <person name="Bao J."/>
            <person name="Han Y."/>
            <person name="Dong L."/>
            <person name="Ji J."/>
            <person name="Chen P."/>
            <person name="Wu S."/>
            <person name="Liu J."/>
            <person name="Xiao Y."/>
            <person name="Bu D."/>
            <person name="Tan J."/>
            <person name="Yang L."/>
            <person name="Ye C."/>
            <person name="Zhang J."/>
            <person name="Xu J."/>
            <person name="Zhou Y."/>
            <person name="Yu Y."/>
            <person name="Zhang B."/>
            <person name="Zhuang S."/>
            <person name="Wei H."/>
            <person name="Liu B."/>
            <person name="Lei M."/>
            <person name="Yu H."/>
            <person name="Li Y."/>
            <person name="Xu H."/>
            <person name="Wei S."/>
            <person name="He X."/>
            <person name="Fang L."/>
            <person name="Zhang Z."/>
            <person name="Zhang Y."/>
            <person name="Huang X."/>
            <person name="Su Z."/>
            <person name="Tong W."/>
            <person name="Li J."/>
            <person name="Tong Z."/>
            <person name="Li S."/>
            <person name="Ye J."/>
            <person name="Wang L."/>
            <person name="Fang L."/>
            <person name="Lei T."/>
            <person name="Chen C."/>
            <person name="Chen H."/>
            <person name="Xu Z."/>
            <person name="Li H."/>
            <person name="Huang H."/>
            <person name="Zhang F."/>
            <person name="Xu H."/>
            <person name="Li N."/>
            <person name="Zhao C."/>
            <person name="Li S."/>
            <person name="Dong L."/>
            <person name="Huang Y."/>
            <person name="Li L."/>
            <person name="Xi Y."/>
            <person name="Qi Q."/>
            <person name="Li W."/>
            <person name="Zhang B."/>
            <person name="Hu W."/>
            <person name="Zhang Y."/>
            <person name="Tian X."/>
            <person name="Jiao Y."/>
            <person name="Liang X."/>
            <person name="Jin J."/>
            <person name="Gao L."/>
            <person name="Zheng W."/>
            <person name="Hao B."/>
            <person name="Liu S."/>
            <person name="Wang W."/>
            <person name="Yuan L."/>
            <person name="Cao M."/>
            <person name="McDermott J."/>
            <person name="Samudrala R."/>
            <person name="Wang J."/>
            <person name="Wong G.K."/>
            <person name="Yang H."/>
        </authorList>
    </citation>
    <scope>NUCLEOTIDE SEQUENCE [LARGE SCALE GENOMIC DNA]</scope>
    <source>
        <strain evidence="5">cv. 93-11</strain>
    </source>
</reference>
<dbReference type="InterPro" id="IPR053253">
    <property type="entry name" value="Sex_diff_modulator"/>
</dbReference>
<dbReference type="GO" id="GO:0008270">
    <property type="term" value="F:zinc ion binding"/>
    <property type="evidence" value="ECO:0007669"/>
    <property type="project" value="UniProtKB-KW"/>
</dbReference>
<evidence type="ECO:0000313" key="4">
    <source>
        <dbReference type="EMBL" id="EAZ06077.1"/>
    </source>
</evidence>
<organism evidence="4 5">
    <name type="scientific">Oryza sativa subsp. indica</name>
    <name type="common">Rice</name>
    <dbReference type="NCBI Taxonomy" id="39946"/>
    <lineage>
        <taxon>Eukaryota</taxon>
        <taxon>Viridiplantae</taxon>
        <taxon>Streptophyta</taxon>
        <taxon>Embryophyta</taxon>
        <taxon>Tracheophyta</taxon>
        <taxon>Spermatophyta</taxon>
        <taxon>Magnoliopsida</taxon>
        <taxon>Liliopsida</taxon>
        <taxon>Poales</taxon>
        <taxon>Poaceae</taxon>
        <taxon>BOP clade</taxon>
        <taxon>Oryzoideae</taxon>
        <taxon>Oryzeae</taxon>
        <taxon>Oryzinae</taxon>
        <taxon>Oryza</taxon>
        <taxon>Oryza sativa</taxon>
    </lineage>
</organism>
<keyword evidence="1" id="KW-0863">Zinc-finger</keyword>
<dbReference type="PANTHER" id="PTHR33087:SF46">
    <property type="entry name" value="OS07G0539200 PROTEIN"/>
    <property type="match status" value="1"/>
</dbReference>
<dbReference type="AlphaFoldDB" id="A2YSL6"/>
<dbReference type="HOGENOM" id="CLU_458849_0_0_1"/>
<feature type="domain" description="CCHC-type" evidence="3">
    <location>
        <begin position="123"/>
        <end position="137"/>
    </location>
</feature>
<keyword evidence="1" id="KW-0479">Metal-binding</keyword>
<dbReference type="PROSITE" id="PS50158">
    <property type="entry name" value="ZF_CCHC"/>
    <property type="match status" value="1"/>
</dbReference>
<evidence type="ECO:0000313" key="5">
    <source>
        <dbReference type="Proteomes" id="UP000007015"/>
    </source>
</evidence>
<dbReference type="PANTHER" id="PTHR33087">
    <property type="entry name" value="OS07G0539200 PROTEIN"/>
    <property type="match status" value="1"/>
</dbReference>
<keyword evidence="1" id="KW-0862">Zinc</keyword>
<dbReference type="OMA" id="PIMSHTH"/>
<proteinExistence type="predicted"/>
<dbReference type="SUPFAM" id="SSF57756">
    <property type="entry name" value="Retrovirus zinc finger-like domains"/>
    <property type="match status" value="1"/>
</dbReference>
<sequence length="595" mass="63521">MKMGSPRKMRESVRAPSPTYPPPRPAAARSDGRRPGKAPVDPAPSWADVARAPPASRPSLSQEELDAGWRVVKRRSKVAPAAGRTTTAFTPPERRPIPRWLLGRCFRCLGLDHLKAACSEHPRCYRCWFPGHLERNCYVDLDATPPRKVPAAAPAAPLRQPSSGFSVAAPQAHSAQASSKAAASERSSATPLVRAASPAPAVSAPSPTKPASAPVKPACAKPMEEGLGAGDPLLRPQGGRGVLSWTPGMSAIEQRLRGRSLVASVLSGRKEVLPATMVAALSGLCGVPPGDVRVEVSRPSDFLLSFRREEDCSAVLAWSGRFNAGGALVSFRRWHCAVHARTSKLLFVVKLAVEGLPAHAMEIEAVKQLLNKIDCQFIELFDPVDACMLEVLAWSADPSKIPKEFILDIPEPMQEWWMPPATDDPDMFELLVSQSPPAPPMEKKCLTFDLLLHLREVVDPVRQLPDSPSYDPFLDDREAPRRRTYNAFLGRIDGSGPGQLLGGGHCFAGSSPGTAGGLQRQLLLEVGVQHAEPRLLSPWCCYVRPAGAASGAACPRSAFRAVGGRAGGCTASSGVGLCTGRSFPGSCCGRRSGVT</sequence>
<dbReference type="InterPro" id="IPR036875">
    <property type="entry name" value="Znf_CCHC_sf"/>
</dbReference>
<evidence type="ECO:0000256" key="2">
    <source>
        <dbReference type="SAM" id="MobiDB-lite"/>
    </source>
</evidence>
<dbReference type="Proteomes" id="UP000007015">
    <property type="component" value="Chromosome 8"/>
</dbReference>